<evidence type="ECO:0000259" key="1">
    <source>
        <dbReference type="Pfam" id="PF17921"/>
    </source>
</evidence>
<organism evidence="2 3">
    <name type="scientific">Austropuccinia psidii MF-1</name>
    <dbReference type="NCBI Taxonomy" id="1389203"/>
    <lineage>
        <taxon>Eukaryota</taxon>
        <taxon>Fungi</taxon>
        <taxon>Dikarya</taxon>
        <taxon>Basidiomycota</taxon>
        <taxon>Pucciniomycotina</taxon>
        <taxon>Pucciniomycetes</taxon>
        <taxon>Pucciniales</taxon>
        <taxon>Sphaerophragmiaceae</taxon>
        <taxon>Austropuccinia</taxon>
    </lineage>
</organism>
<dbReference type="InterPro" id="IPR052160">
    <property type="entry name" value="Gypsy_RT_Integrase-like"/>
</dbReference>
<gene>
    <name evidence="2" type="ORF">O181_087446</name>
</gene>
<protein>
    <recommendedName>
        <fullName evidence="1">Integrase zinc-binding domain-containing protein</fullName>
    </recommendedName>
</protein>
<comment type="caution">
    <text evidence="2">The sequence shown here is derived from an EMBL/GenBank/DDBJ whole genome shotgun (WGS) entry which is preliminary data.</text>
</comment>
<dbReference type="Gene3D" id="1.10.340.70">
    <property type="match status" value="1"/>
</dbReference>
<dbReference type="AlphaFoldDB" id="A0A9Q3P5J8"/>
<dbReference type="PANTHER" id="PTHR47266">
    <property type="entry name" value="ENDONUCLEASE-RELATED"/>
    <property type="match status" value="1"/>
</dbReference>
<dbReference type="Pfam" id="PF17921">
    <property type="entry name" value="Integrase_H2C2"/>
    <property type="match status" value="1"/>
</dbReference>
<dbReference type="EMBL" id="AVOT02052815">
    <property type="protein sequence ID" value="MBW0547731.1"/>
    <property type="molecule type" value="Genomic_DNA"/>
</dbReference>
<dbReference type="Proteomes" id="UP000765509">
    <property type="component" value="Unassembled WGS sequence"/>
</dbReference>
<evidence type="ECO:0000313" key="2">
    <source>
        <dbReference type="EMBL" id="MBW0547731.1"/>
    </source>
</evidence>
<feature type="domain" description="Integrase zinc-binding" evidence="1">
    <location>
        <begin position="4"/>
        <end position="61"/>
    </location>
</feature>
<name>A0A9Q3P5J8_9BASI</name>
<accession>A0A9Q3P5J8</accession>
<reference evidence="2" key="1">
    <citation type="submission" date="2021-03" db="EMBL/GenBank/DDBJ databases">
        <title>Draft genome sequence of rust myrtle Austropuccinia psidii MF-1, a brazilian biotype.</title>
        <authorList>
            <person name="Quecine M.C."/>
            <person name="Pachon D.M.R."/>
            <person name="Bonatelli M.L."/>
            <person name="Correr F.H."/>
            <person name="Franceschini L.M."/>
            <person name="Leite T.F."/>
            <person name="Margarido G.R.A."/>
            <person name="Almeida C.A."/>
            <person name="Ferrarezi J.A."/>
            <person name="Labate C.A."/>
        </authorList>
    </citation>
    <scope>NUCLEOTIDE SEQUENCE</scope>
    <source>
        <strain evidence="2">MF-1</strain>
    </source>
</reference>
<evidence type="ECO:0000313" key="3">
    <source>
        <dbReference type="Proteomes" id="UP000765509"/>
    </source>
</evidence>
<keyword evidence="3" id="KW-1185">Reference proteome</keyword>
<proteinExistence type="predicted"/>
<sequence>MTLIDRNLINTILHECHDSSVSGNLSEDRTLERVKTPSWWPNWRKDVPEYFQTYERCQKENRATGKKLGMMIKIQEAKSPWEIAHMDWVTALTPEDSSFNAFQY</sequence>
<dbReference type="InterPro" id="IPR041588">
    <property type="entry name" value="Integrase_H2C2"/>
</dbReference>